<evidence type="ECO:0000313" key="1">
    <source>
        <dbReference type="EMBL" id="KAJ9125878.1"/>
    </source>
</evidence>
<dbReference type="Proteomes" id="UP001234202">
    <property type="component" value="Unassembled WGS sequence"/>
</dbReference>
<evidence type="ECO:0000313" key="2">
    <source>
        <dbReference type="Proteomes" id="UP001234202"/>
    </source>
</evidence>
<reference evidence="1" key="1">
    <citation type="submission" date="2023-04" db="EMBL/GenBank/DDBJ databases">
        <title>Draft Genome sequencing of Naganishia species isolated from polar environments using Oxford Nanopore Technology.</title>
        <authorList>
            <person name="Leo P."/>
            <person name="Venkateswaran K."/>
        </authorList>
    </citation>
    <scope>NUCLEOTIDE SEQUENCE</scope>
    <source>
        <strain evidence="1">DBVPG 5303</strain>
    </source>
</reference>
<keyword evidence="2" id="KW-1185">Reference proteome</keyword>
<sequence>MFKTTDIKVNGKAVDEKRSKRLYQTMTELINRALPALTKAFKVLEKMINHLHFLPLTTTLLAITSRLFVITIDISAYVIQYRAATQNVLSDGQSGVRSLQPGNSKDKNRDNTLLQLEDVVAMMITGRMPSDKISTAQELLEAKLSALQDSTANADTRKVPSVINPLANAGATIMEMDGEDFGEAVALPRPVTSPRITSTIRAPPTSNAPVVLDPPSSPEEIVVAPLPSRKTFSESSSKTPTIPSESDRSEGLLTAIFDLDQPVGGKVPPSPPRLVDKAKGKKRPVENETTSTAKPSKRSSAGTAISDPRSAGDTIKKKKKKGKDLMDDIFGL</sequence>
<comment type="caution">
    <text evidence="1">The sequence shown here is derived from an EMBL/GenBank/DDBJ whole genome shotgun (WGS) entry which is preliminary data.</text>
</comment>
<proteinExistence type="predicted"/>
<gene>
    <name evidence="1" type="ORF">QFC24_002662</name>
</gene>
<organism evidence="1 2">
    <name type="scientific">Naganishia onofrii</name>
    <dbReference type="NCBI Taxonomy" id="1851511"/>
    <lineage>
        <taxon>Eukaryota</taxon>
        <taxon>Fungi</taxon>
        <taxon>Dikarya</taxon>
        <taxon>Basidiomycota</taxon>
        <taxon>Agaricomycotina</taxon>
        <taxon>Tremellomycetes</taxon>
        <taxon>Filobasidiales</taxon>
        <taxon>Filobasidiaceae</taxon>
        <taxon>Naganishia</taxon>
    </lineage>
</organism>
<protein>
    <submittedName>
        <fullName evidence="1">Uncharacterized protein</fullName>
    </submittedName>
</protein>
<name>A0ACC2XPT7_9TREE</name>
<dbReference type="EMBL" id="JASBWV010000007">
    <property type="protein sequence ID" value="KAJ9125878.1"/>
    <property type="molecule type" value="Genomic_DNA"/>
</dbReference>
<accession>A0ACC2XPT7</accession>